<comment type="catalytic activity">
    <reaction evidence="10">
        <text>8-oxo-dGTP + H2O = 8-oxo-dGMP + diphosphate + H(+)</text>
        <dbReference type="Rhea" id="RHEA:31575"/>
        <dbReference type="ChEBI" id="CHEBI:15377"/>
        <dbReference type="ChEBI" id="CHEBI:15378"/>
        <dbReference type="ChEBI" id="CHEBI:33019"/>
        <dbReference type="ChEBI" id="CHEBI:63224"/>
        <dbReference type="ChEBI" id="CHEBI:77896"/>
        <dbReference type="EC" id="3.6.1.55"/>
    </reaction>
</comment>
<gene>
    <name evidence="18" type="ordered locus">Celal_2760</name>
</gene>
<dbReference type="Gene3D" id="3.90.79.10">
    <property type="entry name" value="Nucleoside Triphosphate Pyrophosphohydrolase"/>
    <property type="match status" value="1"/>
</dbReference>
<dbReference type="SUPFAM" id="SSF55811">
    <property type="entry name" value="Nudix"/>
    <property type="match status" value="1"/>
</dbReference>
<dbReference type="EMBL" id="CP002453">
    <property type="protein sequence ID" value="ADV50042.1"/>
    <property type="molecule type" value="Genomic_DNA"/>
</dbReference>
<dbReference type="GO" id="GO:0006281">
    <property type="term" value="P:DNA repair"/>
    <property type="evidence" value="ECO:0007669"/>
    <property type="project" value="UniProtKB-KW"/>
</dbReference>
<evidence type="ECO:0000256" key="5">
    <source>
        <dbReference type="ARBA" id="ARBA00022723"/>
    </source>
</evidence>
<evidence type="ECO:0000256" key="13">
    <source>
        <dbReference type="ARBA" id="ARBA00040794"/>
    </source>
</evidence>
<comment type="catalytic activity">
    <reaction evidence="11">
        <text>8-oxo-GTP + H2O = 8-oxo-GMP + diphosphate + H(+)</text>
        <dbReference type="Rhea" id="RHEA:67616"/>
        <dbReference type="ChEBI" id="CHEBI:15377"/>
        <dbReference type="ChEBI" id="CHEBI:15378"/>
        <dbReference type="ChEBI" id="CHEBI:33019"/>
        <dbReference type="ChEBI" id="CHEBI:143553"/>
        <dbReference type="ChEBI" id="CHEBI:145694"/>
    </reaction>
</comment>
<dbReference type="InterPro" id="IPR015797">
    <property type="entry name" value="NUDIX_hydrolase-like_dom_sf"/>
</dbReference>
<evidence type="ECO:0000256" key="7">
    <source>
        <dbReference type="ARBA" id="ARBA00022801"/>
    </source>
</evidence>
<accession>E6XC37</accession>
<keyword evidence="7 18" id="KW-0378">Hydrolase</keyword>
<dbReference type="PROSITE" id="PS00893">
    <property type="entry name" value="NUDIX_BOX"/>
    <property type="match status" value="1"/>
</dbReference>
<evidence type="ECO:0000313" key="18">
    <source>
        <dbReference type="EMBL" id="ADV50042.1"/>
    </source>
</evidence>
<dbReference type="OrthoDB" id="9810648at2"/>
<evidence type="ECO:0000256" key="16">
    <source>
        <dbReference type="ARBA" id="ARBA00042798"/>
    </source>
</evidence>
<dbReference type="InterPro" id="IPR020084">
    <property type="entry name" value="NUDIX_hydrolase_CS"/>
</dbReference>
<dbReference type="GO" id="GO:0044716">
    <property type="term" value="F:8-oxo-GDP phosphatase activity"/>
    <property type="evidence" value="ECO:0007669"/>
    <property type="project" value="TreeGrafter"/>
</dbReference>
<organism evidence="18 19">
    <name type="scientific">Cellulophaga algicola (strain DSM 14237 / IC166 / ACAM 630)</name>
    <dbReference type="NCBI Taxonomy" id="688270"/>
    <lineage>
        <taxon>Bacteria</taxon>
        <taxon>Pseudomonadati</taxon>
        <taxon>Bacteroidota</taxon>
        <taxon>Flavobacteriia</taxon>
        <taxon>Flavobacteriales</taxon>
        <taxon>Flavobacteriaceae</taxon>
        <taxon>Cellulophaga</taxon>
    </lineage>
</organism>
<dbReference type="Proteomes" id="UP000008634">
    <property type="component" value="Chromosome"/>
</dbReference>
<dbReference type="RefSeq" id="WP_013551513.1">
    <property type="nucleotide sequence ID" value="NC_014934.1"/>
</dbReference>
<dbReference type="PANTHER" id="PTHR47707">
    <property type="entry name" value="8-OXO-DGTP DIPHOSPHATASE"/>
    <property type="match status" value="1"/>
</dbReference>
<proteinExistence type="inferred from homology"/>
<keyword evidence="9" id="KW-0234">DNA repair</keyword>
<dbReference type="EC" id="3.6.1.55" evidence="12"/>
<dbReference type="STRING" id="688270.Celal_2760"/>
<dbReference type="PROSITE" id="PS51462">
    <property type="entry name" value="NUDIX"/>
    <property type="match status" value="1"/>
</dbReference>
<keyword evidence="19" id="KW-1185">Reference proteome</keyword>
<comment type="cofactor">
    <cofactor evidence="1">
        <name>Mg(2+)</name>
        <dbReference type="ChEBI" id="CHEBI:18420"/>
    </cofactor>
</comment>
<dbReference type="GO" id="GO:0008413">
    <property type="term" value="F:8-oxo-7,8-dihydroguanosine triphosphate pyrophosphatase activity"/>
    <property type="evidence" value="ECO:0007669"/>
    <property type="project" value="TreeGrafter"/>
</dbReference>
<dbReference type="GO" id="GO:0044715">
    <property type="term" value="F:8-oxo-dGDP phosphatase activity"/>
    <property type="evidence" value="ECO:0007669"/>
    <property type="project" value="TreeGrafter"/>
</dbReference>
<evidence type="ECO:0000256" key="1">
    <source>
        <dbReference type="ARBA" id="ARBA00001946"/>
    </source>
</evidence>
<name>E6XC37_CELAD</name>
<dbReference type="GO" id="GO:0046872">
    <property type="term" value="F:metal ion binding"/>
    <property type="evidence" value="ECO:0007669"/>
    <property type="project" value="UniProtKB-KW"/>
</dbReference>
<dbReference type="CDD" id="cd03425">
    <property type="entry name" value="NUDIX_MutT_NudA_like"/>
    <property type="match status" value="1"/>
</dbReference>
<keyword evidence="4" id="KW-0235">DNA replication</keyword>
<dbReference type="GO" id="GO:0006260">
    <property type="term" value="P:DNA replication"/>
    <property type="evidence" value="ECO:0007669"/>
    <property type="project" value="UniProtKB-KW"/>
</dbReference>
<evidence type="ECO:0000256" key="8">
    <source>
        <dbReference type="ARBA" id="ARBA00022842"/>
    </source>
</evidence>
<dbReference type="AlphaFoldDB" id="E6XC37"/>
<feature type="domain" description="Nudix hydrolase" evidence="17">
    <location>
        <begin position="2"/>
        <end position="130"/>
    </location>
</feature>
<keyword evidence="3" id="KW-0515">Mutator protein</keyword>
<evidence type="ECO:0000256" key="14">
    <source>
        <dbReference type="ARBA" id="ARBA00041592"/>
    </source>
</evidence>
<reference evidence="18 19" key="1">
    <citation type="journal article" date="2010" name="Stand. Genomic Sci.">
        <title>Complete genome sequence of Cellulophaga algicola type strain (IC166).</title>
        <authorList>
            <person name="Abt B."/>
            <person name="Lu M."/>
            <person name="Misra M."/>
            <person name="Han C."/>
            <person name="Nolan M."/>
            <person name="Lucas S."/>
            <person name="Hammon N."/>
            <person name="Deshpande S."/>
            <person name="Cheng J.F."/>
            <person name="Tapia R."/>
            <person name="Goodwin L."/>
            <person name="Pitluck S."/>
            <person name="Liolios K."/>
            <person name="Pagani I."/>
            <person name="Ivanova N."/>
            <person name="Mavromatis K."/>
            <person name="Ovchinikova G."/>
            <person name="Pati A."/>
            <person name="Chen A."/>
            <person name="Palaniappan K."/>
            <person name="Land M."/>
            <person name="Hauser L."/>
            <person name="Chang Y.J."/>
            <person name="Jeffries C.D."/>
            <person name="Detter J.C."/>
            <person name="Brambilla E."/>
            <person name="Rohde M."/>
            <person name="Tindall B.J."/>
            <person name="Goker M."/>
            <person name="Woyke T."/>
            <person name="Bristow J."/>
            <person name="Eisen J.A."/>
            <person name="Markowitz V."/>
            <person name="Hugenholtz P."/>
            <person name="Kyrpides N.C."/>
            <person name="Klenk H.P."/>
            <person name="Lapidus A."/>
        </authorList>
    </citation>
    <scope>NUCLEOTIDE SEQUENCE [LARGE SCALE GENOMIC DNA]</scope>
    <source>
        <strain evidence="19">DSM 14237 / IC166 / ACAM 630</strain>
    </source>
</reference>
<protein>
    <recommendedName>
        <fullName evidence="13">8-oxo-dGTP diphosphatase</fullName>
        <ecNumber evidence="12">3.6.1.55</ecNumber>
    </recommendedName>
    <alternativeName>
        <fullName evidence="16">7,8-dihydro-8-oxoguanine-triphosphatase</fullName>
    </alternativeName>
    <alternativeName>
        <fullName evidence="15">Mutator protein MutT</fullName>
    </alternativeName>
    <alternativeName>
        <fullName evidence="14">dGTP pyrophosphohydrolase</fullName>
    </alternativeName>
</protein>
<dbReference type="eggNOG" id="COG0494">
    <property type="taxonomic scope" value="Bacteria"/>
</dbReference>
<keyword evidence="6" id="KW-0227">DNA damage</keyword>
<evidence type="ECO:0000259" key="17">
    <source>
        <dbReference type="PROSITE" id="PS51462"/>
    </source>
</evidence>
<keyword evidence="5" id="KW-0479">Metal-binding</keyword>
<evidence type="ECO:0000256" key="11">
    <source>
        <dbReference type="ARBA" id="ARBA00036904"/>
    </source>
</evidence>
<dbReference type="Pfam" id="PF00293">
    <property type="entry name" value="NUDIX"/>
    <property type="match status" value="1"/>
</dbReference>
<evidence type="ECO:0000313" key="19">
    <source>
        <dbReference type="Proteomes" id="UP000008634"/>
    </source>
</evidence>
<evidence type="ECO:0000256" key="3">
    <source>
        <dbReference type="ARBA" id="ARBA00022457"/>
    </source>
</evidence>
<dbReference type="PANTHER" id="PTHR47707:SF1">
    <property type="entry name" value="NUDIX HYDROLASE FAMILY PROTEIN"/>
    <property type="match status" value="1"/>
</dbReference>
<evidence type="ECO:0000256" key="6">
    <source>
        <dbReference type="ARBA" id="ARBA00022763"/>
    </source>
</evidence>
<dbReference type="HOGENOM" id="CLU_037162_19_1_10"/>
<evidence type="ECO:0000256" key="4">
    <source>
        <dbReference type="ARBA" id="ARBA00022705"/>
    </source>
</evidence>
<sequence>MKEIEVVAAIIYFEDKILCVQRPENKLTYISEKFEFPGGKVENGESLNDALYRELKEELNFIPIIMDELYLTVNHQYPDFKLIMHVFKCLSDKSEIQLNEHISSQWLSLENLKKLDWAAADIPIVNRLIEHG</sequence>
<evidence type="ECO:0000256" key="12">
    <source>
        <dbReference type="ARBA" id="ARBA00038905"/>
    </source>
</evidence>
<evidence type="ECO:0000256" key="2">
    <source>
        <dbReference type="ARBA" id="ARBA00005582"/>
    </source>
</evidence>
<evidence type="ECO:0000256" key="9">
    <source>
        <dbReference type="ARBA" id="ARBA00023204"/>
    </source>
</evidence>
<dbReference type="InterPro" id="IPR000086">
    <property type="entry name" value="NUDIX_hydrolase_dom"/>
</dbReference>
<dbReference type="GO" id="GO:0035539">
    <property type="term" value="F:8-oxo-7,8-dihydrodeoxyguanosine triphosphate pyrophosphatase activity"/>
    <property type="evidence" value="ECO:0007669"/>
    <property type="project" value="UniProtKB-EC"/>
</dbReference>
<dbReference type="KEGG" id="cao:Celal_2760"/>
<dbReference type="InterPro" id="IPR047127">
    <property type="entry name" value="MutT-like"/>
</dbReference>
<evidence type="ECO:0000256" key="10">
    <source>
        <dbReference type="ARBA" id="ARBA00035861"/>
    </source>
</evidence>
<comment type="similarity">
    <text evidence="2">Belongs to the Nudix hydrolase family.</text>
</comment>
<keyword evidence="8" id="KW-0460">Magnesium</keyword>
<evidence type="ECO:0000256" key="15">
    <source>
        <dbReference type="ARBA" id="ARBA00041979"/>
    </source>
</evidence>